<dbReference type="GeneID" id="24101246"/>
<name>J4ICG0_9APHY</name>
<accession>J4ICG0</accession>
<gene>
    <name evidence="1" type="ORF">FIBRA_08601</name>
</gene>
<dbReference type="SUPFAM" id="SSF52047">
    <property type="entry name" value="RNI-like"/>
    <property type="match status" value="1"/>
</dbReference>
<proteinExistence type="predicted"/>
<dbReference type="HOGENOM" id="CLU_035997_0_0_1"/>
<dbReference type="InParanoid" id="J4ICG0"/>
<dbReference type="Gene3D" id="3.80.10.10">
    <property type="entry name" value="Ribonuclease Inhibitor"/>
    <property type="match status" value="1"/>
</dbReference>
<dbReference type="InterPro" id="IPR032675">
    <property type="entry name" value="LRR_dom_sf"/>
</dbReference>
<keyword evidence="2" id="KW-1185">Reference proteome</keyword>
<dbReference type="OrthoDB" id="2752819at2759"/>
<reference evidence="1 2" key="1">
    <citation type="journal article" date="2012" name="Appl. Environ. Microbiol.">
        <title>Short-read sequencing for genomic analysis of the brown rot fungus Fibroporia radiculosa.</title>
        <authorList>
            <person name="Tang J.D."/>
            <person name="Perkins A.D."/>
            <person name="Sonstegard T.S."/>
            <person name="Schroeder S.G."/>
            <person name="Burgess S.C."/>
            <person name="Diehl S.V."/>
        </authorList>
    </citation>
    <scope>NUCLEOTIDE SEQUENCE [LARGE SCALE GENOMIC DNA]</scope>
    <source>
        <strain evidence="1 2">TFFH 294</strain>
    </source>
</reference>
<dbReference type="EMBL" id="HE797298">
    <property type="protein sequence ID" value="CCM06346.1"/>
    <property type="molecule type" value="Genomic_DNA"/>
</dbReference>
<evidence type="ECO:0000313" key="1">
    <source>
        <dbReference type="EMBL" id="CCM06346.1"/>
    </source>
</evidence>
<dbReference type="RefSeq" id="XP_012185629.1">
    <property type="nucleotide sequence ID" value="XM_012330239.1"/>
</dbReference>
<dbReference type="Proteomes" id="UP000006352">
    <property type="component" value="Unassembled WGS sequence"/>
</dbReference>
<protein>
    <recommendedName>
        <fullName evidence="3">F-box domain-containing protein</fullName>
    </recommendedName>
</protein>
<sequence>MSQSIGREPTLDELDRLRQYTVRVRKVVLAEDHWGTHSQIIKYIVGLLGESLFPNLVSLVWENFEVACKSMVEILPCVATATLRHLQLCHLFWSPQQDEFERVLLAASSILASKSPDIRHVELQGTSWNVSYAAPLISSLKALDVLSLYPPVHPQQAIALLEAGHDMTSLSLNLLSYHPTEAWPSSRICFRNLHRLCITGDPLVVSRILRTSEWPAVRILKAIITQASGSSPPQPDVLQCIESIARAFSNSLWQVSLAYFASHVTLKQILWPLRDLHLLHVVDINLPRIPPCSSTDFRKAGLAWPKLEEFHLTGNWAPDFDQGLQVVLELASACPQLLIISLPAMRLVPTSELNTYNLWLHGLEHVYFHGPSKDKPYNDDFGPDEMRQLAVLFESMFPKLQLDELCTSKGASLQQDWRRLLEDMSSVRRQECNS</sequence>
<dbReference type="AlphaFoldDB" id="J4ICG0"/>
<organism evidence="1 2">
    <name type="scientific">Fibroporia radiculosa</name>
    <dbReference type="NCBI Taxonomy" id="599839"/>
    <lineage>
        <taxon>Eukaryota</taxon>
        <taxon>Fungi</taxon>
        <taxon>Dikarya</taxon>
        <taxon>Basidiomycota</taxon>
        <taxon>Agaricomycotina</taxon>
        <taxon>Agaricomycetes</taxon>
        <taxon>Polyporales</taxon>
        <taxon>Fibroporiaceae</taxon>
        <taxon>Fibroporia</taxon>
    </lineage>
</organism>
<evidence type="ECO:0008006" key="3">
    <source>
        <dbReference type="Google" id="ProtNLM"/>
    </source>
</evidence>
<evidence type="ECO:0000313" key="2">
    <source>
        <dbReference type="Proteomes" id="UP000006352"/>
    </source>
</evidence>